<sequence length="265" mass="25567">MPEHQRRTRDIDRLGRPAHRAAGLAVPGAFFAFLAALAGVGAHGLAAPSSLAHAPSFDAIFLLTAGAAVLGGGAGALAYFAGRLAGTLPGQSGRAVSLAAGPRVLGLLLPVTAGQWFAHSVLEADHMLAGGSSAAGVGAGGAASASHGGHGLHTGHGVSADFAAGGDAVAAPGALAGGPAHAGGSEMVLPMLVAHAVGVLVCLAVSIIARRALRRLVGRVTSALLRPTLPRAARGILGSAVTGGSVTGFAPAAPRAPPSLLTLAA</sequence>
<dbReference type="KEGG" id="dtm:BJL86_3001"/>
<name>A0A173LRK7_9ACTN</name>
<evidence type="ECO:0000256" key="1">
    <source>
        <dbReference type="SAM" id="Phobius"/>
    </source>
</evidence>
<keyword evidence="3" id="KW-1185">Reference proteome</keyword>
<protein>
    <submittedName>
        <fullName evidence="2">Uncharacterized protein</fullName>
    </submittedName>
</protein>
<evidence type="ECO:0000313" key="3">
    <source>
        <dbReference type="Proteomes" id="UP000186104"/>
    </source>
</evidence>
<gene>
    <name evidence="2" type="ORF">BJL86_3001</name>
</gene>
<feature type="transmembrane region" description="Helical" evidence="1">
    <location>
        <begin position="187"/>
        <end position="209"/>
    </location>
</feature>
<dbReference type="Proteomes" id="UP000186104">
    <property type="component" value="Chromosome"/>
</dbReference>
<feature type="transmembrane region" description="Helical" evidence="1">
    <location>
        <begin position="21"/>
        <end position="47"/>
    </location>
</feature>
<reference evidence="2 3" key="1">
    <citation type="submission" date="2016-06" db="EMBL/GenBank/DDBJ databases">
        <title>Complete genome sequence of a saline-alkali tolerant type strain Dietzia timorensis ID05-A0528T.</title>
        <authorList>
            <person name="Wu X."/>
        </authorList>
    </citation>
    <scope>NUCLEOTIDE SEQUENCE [LARGE SCALE GENOMIC DNA]</scope>
    <source>
        <strain evidence="2 3">ID05-A0528</strain>
    </source>
</reference>
<feature type="transmembrane region" description="Helical" evidence="1">
    <location>
        <begin position="59"/>
        <end position="80"/>
    </location>
</feature>
<evidence type="ECO:0000313" key="2">
    <source>
        <dbReference type="EMBL" id="ANI93760.1"/>
    </source>
</evidence>
<accession>A0A173LRK7</accession>
<organism evidence="2 3">
    <name type="scientific">Dietzia timorensis</name>
    <dbReference type="NCBI Taxonomy" id="499555"/>
    <lineage>
        <taxon>Bacteria</taxon>
        <taxon>Bacillati</taxon>
        <taxon>Actinomycetota</taxon>
        <taxon>Actinomycetes</taxon>
        <taxon>Mycobacteriales</taxon>
        <taxon>Dietziaceae</taxon>
        <taxon>Dietzia</taxon>
    </lineage>
</organism>
<keyword evidence="1" id="KW-1133">Transmembrane helix</keyword>
<feature type="transmembrane region" description="Helical" evidence="1">
    <location>
        <begin position="100"/>
        <end position="118"/>
    </location>
</feature>
<keyword evidence="1" id="KW-0472">Membrane</keyword>
<dbReference type="EMBL" id="CP015961">
    <property type="protein sequence ID" value="ANI93760.1"/>
    <property type="molecule type" value="Genomic_DNA"/>
</dbReference>
<proteinExistence type="predicted"/>
<dbReference type="RefSeq" id="WP_232228999.1">
    <property type="nucleotide sequence ID" value="NZ_CP015961.1"/>
</dbReference>
<keyword evidence="1" id="KW-0812">Transmembrane</keyword>
<dbReference type="AlphaFoldDB" id="A0A173LRK7"/>
<dbReference type="STRING" id="499555.BJL86_3001"/>